<gene>
    <name evidence="1" type="ORF">JTE90_005095</name>
</gene>
<evidence type="ECO:0000313" key="2">
    <source>
        <dbReference type="Proteomes" id="UP000827092"/>
    </source>
</evidence>
<accession>A0AAV6VBL2</accession>
<organism evidence="1 2">
    <name type="scientific">Oedothorax gibbosus</name>
    <dbReference type="NCBI Taxonomy" id="931172"/>
    <lineage>
        <taxon>Eukaryota</taxon>
        <taxon>Metazoa</taxon>
        <taxon>Ecdysozoa</taxon>
        <taxon>Arthropoda</taxon>
        <taxon>Chelicerata</taxon>
        <taxon>Arachnida</taxon>
        <taxon>Araneae</taxon>
        <taxon>Araneomorphae</taxon>
        <taxon>Entelegynae</taxon>
        <taxon>Araneoidea</taxon>
        <taxon>Linyphiidae</taxon>
        <taxon>Erigoninae</taxon>
        <taxon>Oedothorax</taxon>
    </lineage>
</organism>
<keyword evidence="2" id="KW-1185">Reference proteome</keyword>
<comment type="caution">
    <text evidence="1">The sequence shown here is derived from an EMBL/GenBank/DDBJ whole genome shotgun (WGS) entry which is preliminary data.</text>
</comment>
<reference evidence="1 2" key="1">
    <citation type="journal article" date="2022" name="Nat. Ecol. Evol.">
        <title>A masculinizing supergene underlies an exaggerated male reproductive morph in a spider.</title>
        <authorList>
            <person name="Hendrickx F."/>
            <person name="De Corte Z."/>
            <person name="Sonet G."/>
            <person name="Van Belleghem S.M."/>
            <person name="Kostlbacher S."/>
            <person name="Vangestel C."/>
        </authorList>
    </citation>
    <scope>NUCLEOTIDE SEQUENCE [LARGE SCALE GENOMIC DNA]</scope>
    <source>
        <strain evidence="1">W744_W776</strain>
    </source>
</reference>
<evidence type="ECO:0000313" key="1">
    <source>
        <dbReference type="EMBL" id="KAG8193448.1"/>
    </source>
</evidence>
<dbReference type="AlphaFoldDB" id="A0AAV6VBL2"/>
<dbReference type="Proteomes" id="UP000827092">
    <property type="component" value="Unassembled WGS sequence"/>
</dbReference>
<protein>
    <submittedName>
        <fullName evidence="1">Uncharacterized protein</fullName>
    </submittedName>
</protein>
<dbReference type="EMBL" id="JAFNEN010000121">
    <property type="protein sequence ID" value="KAG8193448.1"/>
    <property type="molecule type" value="Genomic_DNA"/>
</dbReference>
<sequence>MTVPQSFGIKGRPSVSASAITRSINVNHRFRTSVHPRRTMTNGSRVWPVIVPMFHSSESRMLFFIILIGRKYLSVDLMESFKKSSQFSSFRIGHKGVRERVDFYRGWVSTLRAGVRIEDSADSGQRIP</sequence>
<name>A0AAV6VBL2_9ARAC</name>
<proteinExistence type="predicted"/>